<dbReference type="Proteomes" id="UP000177354">
    <property type="component" value="Unassembled WGS sequence"/>
</dbReference>
<evidence type="ECO:0000313" key="2">
    <source>
        <dbReference type="Proteomes" id="UP000177354"/>
    </source>
</evidence>
<accession>A0A1F5Z1K9</accession>
<comment type="caution">
    <text evidence="1">The sequence shown here is derived from an EMBL/GenBank/DDBJ whole genome shotgun (WGS) entry which is preliminary data.</text>
</comment>
<dbReference type="EMBL" id="MFJF01000018">
    <property type="protein sequence ID" value="OGG06255.1"/>
    <property type="molecule type" value="Genomic_DNA"/>
</dbReference>
<dbReference type="AlphaFoldDB" id="A0A1F5Z1K9"/>
<sequence>MEIDNTMSLIKEGLDIQPISVSKESMLGGIVFQRGWGKGVSAAELQEAMETLLETHERAVNGDPGAASVLEAAKDIFGGDFDSAKKRIREVAGQSSGNNR</sequence>
<evidence type="ECO:0000313" key="1">
    <source>
        <dbReference type="EMBL" id="OGG06255.1"/>
    </source>
</evidence>
<reference evidence="1 2" key="1">
    <citation type="journal article" date="2016" name="Nat. Commun.">
        <title>Thousands of microbial genomes shed light on interconnected biogeochemical processes in an aquifer system.</title>
        <authorList>
            <person name="Anantharaman K."/>
            <person name="Brown C.T."/>
            <person name="Hug L.A."/>
            <person name="Sharon I."/>
            <person name="Castelle C.J."/>
            <person name="Probst A.J."/>
            <person name="Thomas B.C."/>
            <person name="Singh A."/>
            <person name="Wilkins M.J."/>
            <person name="Karaoz U."/>
            <person name="Brodie E.L."/>
            <person name="Williams K.H."/>
            <person name="Hubbard S.S."/>
            <person name="Banfield J.F."/>
        </authorList>
    </citation>
    <scope>NUCLEOTIDE SEQUENCE [LARGE SCALE GENOMIC DNA]</scope>
</reference>
<protein>
    <submittedName>
        <fullName evidence="1">Uncharacterized protein</fullName>
    </submittedName>
</protein>
<name>A0A1F5Z1K9_9BACT</name>
<gene>
    <name evidence="1" type="ORF">A2777_06670</name>
</gene>
<proteinExistence type="predicted"/>
<organism evidence="1 2">
    <name type="scientific">Candidatus Gottesmanbacteria bacterium RIFCSPHIGHO2_01_FULL_40_15</name>
    <dbReference type="NCBI Taxonomy" id="1798376"/>
    <lineage>
        <taxon>Bacteria</taxon>
        <taxon>Candidatus Gottesmaniibacteriota</taxon>
    </lineage>
</organism>